<dbReference type="OMA" id="APHRCLN"/>
<feature type="region of interest" description="Disordered" evidence="2">
    <location>
        <begin position="494"/>
        <end position="918"/>
    </location>
</feature>
<dbReference type="AlphaFoldDB" id="A0A7I4Y0J8"/>
<evidence type="ECO:0000256" key="1">
    <source>
        <dbReference type="ARBA" id="ARBA00012513"/>
    </source>
</evidence>
<dbReference type="SMART" id="SM00220">
    <property type="entry name" value="S_TKc"/>
    <property type="match status" value="1"/>
</dbReference>
<evidence type="ECO:0000259" key="3">
    <source>
        <dbReference type="PROSITE" id="PS50011"/>
    </source>
</evidence>
<feature type="compositionally biased region" description="Polar residues" evidence="2">
    <location>
        <begin position="499"/>
        <end position="519"/>
    </location>
</feature>
<feature type="compositionally biased region" description="Low complexity" evidence="2">
    <location>
        <begin position="755"/>
        <end position="765"/>
    </location>
</feature>
<feature type="compositionally biased region" description="Polar residues" evidence="2">
    <location>
        <begin position="742"/>
        <end position="753"/>
    </location>
</feature>
<dbReference type="Gene3D" id="1.10.510.10">
    <property type="entry name" value="Transferase(Phosphotransferase) domain 1"/>
    <property type="match status" value="1"/>
</dbReference>
<dbReference type="PROSITE" id="PS00108">
    <property type="entry name" value="PROTEIN_KINASE_ST"/>
    <property type="match status" value="1"/>
</dbReference>
<feature type="compositionally biased region" description="Basic residues" evidence="2">
    <location>
        <begin position="1"/>
        <end position="26"/>
    </location>
</feature>
<dbReference type="PANTHER" id="PTHR11909">
    <property type="entry name" value="CASEIN KINASE-RELATED"/>
    <property type="match status" value="1"/>
</dbReference>
<evidence type="ECO:0000313" key="4">
    <source>
        <dbReference type="Proteomes" id="UP000025227"/>
    </source>
</evidence>
<feature type="compositionally biased region" description="Basic and acidic residues" evidence="2">
    <location>
        <begin position="662"/>
        <end position="676"/>
    </location>
</feature>
<organism evidence="4 5">
    <name type="scientific">Haemonchus contortus</name>
    <name type="common">Barber pole worm</name>
    <dbReference type="NCBI Taxonomy" id="6289"/>
    <lineage>
        <taxon>Eukaryota</taxon>
        <taxon>Metazoa</taxon>
        <taxon>Ecdysozoa</taxon>
        <taxon>Nematoda</taxon>
        <taxon>Chromadorea</taxon>
        <taxon>Rhabditida</taxon>
        <taxon>Rhabditina</taxon>
        <taxon>Rhabditomorpha</taxon>
        <taxon>Strongyloidea</taxon>
        <taxon>Trichostrongylidae</taxon>
        <taxon>Haemonchus</taxon>
    </lineage>
</organism>
<dbReference type="EC" id="2.7.11.1" evidence="1"/>
<dbReference type="GO" id="GO:0005524">
    <property type="term" value="F:ATP binding"/>
    <property type="evidence" value="ECO:0007669"/>
    <property type="project" value="InterPro"/>
</dbReference>
<evidence type="ECO:0000313" key="5">
    <source>
        <dbReference type="WBParaSite" id="HCON_00036050-00001"/>
    </source>
</evidence>
<dbReference type="Pfam" id="PF00069">
    <property type="entry name" value="Pkinase"/>
    <property type="match status" value="1"/>
</dbReference>
<dbReference type="InterPro" id="IPR050235">
    <property type="entry name" value="CK1_Ser-Thr_kinase"/>
</dbReference>
<feature type="compositionally biased region" description="Basic residues" evidence="2">
    <location>
        <begin position="903"/>
        <end position="918"/>
    </location>
</feature>
<accession>A0A7I4Y0J8</accession>
<dbReference type="InterPro" id="IPR000719">
    <property type="entry name" value="Prot_kinase_dom"/>
</dbReference>
<feature type="compositionally biased region" description="Basic and acidic residues" evidence="2">
    <location>
        <begin position="839"/>
        <end position="873"/>
    </location>
</feature>
<dbReference type="InterPro" id="IPR008271">
    <property type="entry name" value="Ser/Thr_kinase_AS"/>
</dbReference>
<keyword evidence="4" id="KW-1185">Reference proteome</keyword>
<feature type="compositionally biased region" description="Basic and acidic residues" evidence="2">
    <location>
        <begin position="542"/>
        <end position="557"/>
    </location>
</feature>
<evidence type="ECO:0000256" key="2">
    <source>
        <dbReference type="SAM" id="MobiDB-lite"/>
    </source>
</evidence>
<feature type="compositionally biased region" description="Basic and acidic residues" evidence="2">
    <location>
        <begin position="880"/>
        <end position="890"/>
    </location>
</feature>
<proteinExistence type="predicted"/>
<feature type="compositionally biased region" description="Acidic residues" evidence="2">
    <location>
        <begin position="31"/>
        <end position="51"/>
    </location>
</feature>
<feature type="compositionally biased region" description="Basic and acidic residues" evidence="2">
    <location>
        <begin position="694"/>
        <end position="726"/>
    </location>
</feature>
<feature type="compositionally biased region" description="Low complexity" evidence="2">
    <location>
        <begin position="614"/>
        <end position="638"/>
    </location>
</feature>
<protein>
    <recommendedName>
        <fullName evidence="1">non-specific serine/threonine protein kinase</fullName>
        <ecNumber evidence="1">2.7.11.1</ecNumber>
    </recommendedName>
</protein>
<feature type="domain" description="Protein kinase" evidence="3">
    <location>
        <begin position="146"/>
        <end position="435"/>
    </location>
</feature>
<dbReference type="PROSITE" id="PS50011">
    <property type="entry name" value="PROTEIN_KINASE_DOM"/>
    <property type="match status" value="1"/>
</dbReference>
<feature type="region of interest" description="Disordered" evidence="2">
    <location>
        <begin position="1"/>
        <end position="77"/>
    </location>
</feature>
<reference evidence="5" key="1">
    <citation type="submission" date="2020-12" db="UniProtKB">
        <authorList>
            <consortium name="WormBaseParasite"/>
        </authorList>
    </citation>
    <scope>IDENTIFICATION</scope>
    <source>
        <strain evidence="5">MHco3</strain>
    </source>
</reference>
<dbReference type="InterPro" id="IPR011009">
    <property type="entry name" value="Kinase-like_dom_sf"/>
</dbReference>
<feature type="compositionally biased region" description="Low complexity" evidence="2">
    <location>
        <begin position="567"/>
        <end position="588"/>
    </location>
</feature>
<sequence length="918" mass="101883">MSRKKHSKRGGSQKKKEKQKTKSKKFKKDDSEEEESGDDEDDTSTGEEEGDKTEQPKQPAALPPPPEKMPLLGALSKAPPQPPWFKMKLYEEIRPDLVPPTGRSLLESHEIDLLDNFLRGNEQLQAGDLVITDDNLDEESREYSRYEVLVKYNEGRYSAVYIVVKQTCTDNEEVLDSTLYAMKSGLRKDSPCTKLRFKRELQVLKDLKNGNAMRSPHLIDSGRVCDRSYIVMTLLDRNLEKLKESVKGTFRPTSVYHLAAEALSAIEDVHVLGYVHRDVKPTNFCVGLQVAAVRLFLIDFGETVKSGKTIRYATPDAYSLPYMSIDAHKRAVAKPKMDLESWFYTFSELLYPQLLTWKQSHNEAEIQEAKTKFWDNLPESLTACSPQMKEAAKMIKSITDKIDYNALRRLMDEARDSHLKGTPLTLEWVKKMPKVMPKRGEPINLAHVDTDQSTRSSKKKQKEKAQEKVSHVDELRKSLTMSLFQRFRFRPKKKKLSTMIANSDAGSAESTSGEGQASDSVAVEPSEKPKSENVEPTPAQEKQAKDEPKESVFERSIRKIRTRLKGTAKPSESTSSEKSPEPAKSTEPAAPQQRPSSEPVKAAPAPSQSPPPVVTAATAGSTETAEARPKSTSAPSPSSKEHEGTFFQRISLRVLRRKKTAKPPEEKVEAAEEKVPQQEPTTTKSSEKPPTPQSDRKEEPKKVEAEAQPAEEGKVEKRSQLLEKLKRYAKKKSPGTKEEVQPTATSSETTPVPQSDGSSAASAKASSDDDKSMARRLLRRFLSKKKKSPAESDQEGAAQGGSSKAPDSTKEGGQKDSGTADQKGSVREKESKGVATKTTDSEKKAEEGGSTEKKTEGSLKAGQKGEKTERKAVEAAAAGKKAEGNSERSVEPTPPEQTPAPKKAGRLKMFWKRFKGKE</sequence>
<feature type="region of interest" description="Disordered" evidence="2">
    <location>
        <begin position="437"/>
        <end position="472"/>
    </location>
</feature>
<dbReference type="OrthoDB" id="2687620at2759"/>
<feature type="compositionally biased region" description="Basic and acidic residues" evidence="2">
    <location>
        <begin position="463"/>
        <end position="472"/>
    </location>
</feature>
<dbReference type="GO" id="GO:0004674">
    <property type="term" value="F:protein serine/threonine kinase activity"/>
    <property type="evidence" value="ECO:0007669"/>
    <property type="project" value="UniProtKB-EC"/>
</dbReference>
<dbReference type="SUPFAM" id="SSF56112">
    <property type="entry name" value="Protein kinase-like (PK-like)"/>
    <property type="match status" value="1"/>
</dbReference>
<name>A0A7I4Y0J8_HAECO</name>
<dbReference type="Proteomes" id="UP000025227">
    <property type="component" value="Unplaced"/>
</dbReference>
<dbReference type="WBParaSite" id="HCON_00036050-00001">
    <property type="protein sequence ID" value="HCON_00036050-00001"/>
    <property type="gene ID" value="HCON_00036050"/>
</dbReference>
<feature type="compositionally biased region" description="Basic residues" evidence="2">
    <location>
        <begin position="774"/>
        <end position="787"/>
    </location>
</feature>